<evidence type="ECO:0000313" key="1">
    <source>
        <dbReference type="EMBL" id="OIQ80764.1"/>
    </source>
</evidence>
<dbReference type="AlphaFoldDB" id="A0A1J5QLC5"/>
<accession>A0A1J5QLC5</accession>
<dbReference type="Gene3D" id="2.40.160.10">
    <property type="entry name" value="Porin"/>
    <property type="match status" value="1"/>
</dbReference>
<dbReference type="Pfam" id="PF07642">
    <property type="entry name" value="BBP2"/>
    <property type="match status" value="1"/>
</dbReference>
<dbReference type="SUPFAM" id="SSF56935">
    <property type="entry name" value="Porins"/>
    <property type="match status" value="1"/>
</dbReference>
<dbReference type="EMBL" id="MLJW01001015">
    <property type="protein sequence ID" value="OIQ80764.1"/>
    <property type="molecule type" value="Genomic_DNA"/>
</dbReference>
<gene>
    <name evidence="1" type="ORF">GALL_374700</name>
</gene>
<proteinExistence type="predicted"/>
<comment type="caution">
    <text evidence="1">The sequence shown here is derived from an EMBL/GenBank/DDBJ whole genome shotgun (WGS) entry which is preliminary data.</text>
</comment>
<dbReference type="InterPro" id="IPR023614">
    <property type="entry name" value="Porin_dom_sf"/>
</dbReference>
<sequence>MAGRLPTLAGAEVVNPVADNEISRSLLFYDLEPIYHDGLRASYVVGDALTLTGGVSDGINYSSNGTSDSKLVELGASGAPTKQLSYSLAYYYAGTNSYYGGAPGKTSLLDFVGTYNATDALSLGLNIDLVSKDLAGSTKKANGYALYANYALTGQLTLSGRGEYLTDDDGLITGGPNKIKELTVALNYTPVQHLKLSAELRQDKADNALFADGATTTTKQNSFELMAAYSF</sequence>
<evidence type="ECO:0008006" key="2">
    <source>
        <dbReference type="Google" id="ProtNLM"/>
    </source>
</evidence>
<reference evidence="1" key="1">
    <citation type="submission" date="2016-10" db="EMBL/GenBank/DDBJ databases">
        <title>Sequence of Gallionella enrichment culture.</title>
        <authorList>
            <person name="Poehlein A."/>
            <person name="Muehling M."/>
            <person name="Daniel R."/>
        </authorList>
    </citation>
    <scope>NUCLEOTIDE SEQUENCE</scope>
</reference>
<dbReference type="InterPro" id="IPR011486">
    <property type="entry name" value="BBP2"/>
</dbReference>
<name>A0A1J5QLC5_9ZZZZ</name>
<protein>
    <recommendedName>
        <fullName evidence="2">Porin</fullName>
    </recommendedName>
</protein>
<organism evidence="1">
    <name type="scientific">mine drainage metagenome</name>
    <dbReference type="NCBI Taxonomy" id="410659"/>
    <lineage>
        <taxon>unclassified sequences</taxon>
        <taxon>metagenomes</taxon>
        <taxon>ecological metagenomes</taxon>
    </lineage>
</organism>